<dbReference type="OrthoDB" id="9778146at2"/>
<dbReference type="SUPFAM" id="SSF53613">
    <property type="entry name" value="Ribokinase-like"/>
    <property type="match status" value="1"/>
</dbReference>
<dbReference type="RefSeq" id="WP_013842007.1">
    <property type="nucleotide sequence ID" value="NC_015589.1"/>
</dbReference>
<dbReference type="CDD" id="cd01170">
    <property type="entry name" value="THZ_kinase"/>
    <property type="match status" value="1"/>
</dbReference>
<evidence type="ECO:0000256" key="11">
    <source>
        <dbReference type="HAMAP-Rule" id="MF_00228"/>
    </source>
</evidence>
<dbReference type="InterPro" id="IPR000417">
    <property type="entry name" value="Hyethyz_kinase"/>
</dbReference>
<dbReference type="PRINTS" id="PR01099">
    <property type="entry name" value="HYETHTZKNASE"/>
</dbReference>
<evidence type="ECO:0000256" key="2">
    <source>
        <dbReference type="ARBA" id="ARBA00001946"/>
    </source>
</evidence>
<keyword evidence="4 11" id="KW-0808">Transferase</keyword>
<evidence type="ECO:0000256" key="9">
    <source>
        <dbReference type="ARBA" id="ARBA00022842"/>
    </source>
</evidence>
<accession>F6DV92</accession>
<comment type="catalytic activity">
    <reaction evidence="1 11">
        <text>5-(2-hydroxyethyl)-4-methylthiazole + ATP = 4-methyl-5-(2-phosphooxyethyl)-thiazole + ADP + H(+)</text>
        <dbReference type="Rhea" id="RHEA:24212"/>
        <dbReference type="ChEBI" id="CHEBI:15378"/>
        <dbReference type="ChEBI" id="CHEBI:17957"/>
        <dbReference type="ChEBI" id="CHEBI:30616"/>
        <dbReference type="ChEBI" id="CHEBI:58296"/>
        <dbReference type="ChEBI" id="CHEBI:456216"/>
        <dbReference type="EC" id="2.7.1.50"/>
    </reaction>
</comment>
<feature type="binding site" evidence="11">
    <location>
        <position position="168"/>
    </location>
    <ligand>
        <name>ATP</name>
        <dbReference type="ChEBI" id="CHEBI:30616"/>
    </ligand>
</feature>
<dbReference type="GO" id="GO:0009229">
    <property type="term" value="P:thiamine diphosphate biosynthetic process"/>
    <property type="evidence" value="ECO:0007669"/>
    <property type="project" value="UniProtKB-UniRule"/>
</dbReference>
<name>F6DV92_DESRL</name>
<evidence type="ECO:0000256" key="6">
    <source>
        <dbReference type="ARBA" id="ARBA00022741"/>
    </source>
</evidence>
<dbReference type="NCBIfam" id="NF006830">
    <property type="entry name" value="PRK09355.1"/>
    <property type="match status" value="1"/>
</dbReference>
<keyword evidence="8 11" id="KW-0067">ATP-binding</keyword>
<organism evidence="12 13">
    <name type="scientific">Desulforamulus ruminis (strain ATCC 23193 / DSM 2154 / NCIMB 8452 / DL)</name>
    <name type="common">Desulfotomaculum ruminis</name>
    <dbReference type="NCBI Taxonomy" id="696281"/>
    <lineage>
        <taxon>Bacteria</taxon>
        <taxon>Bacillati</taxon>
        <taxon>Bacillota</taxon>
        <taxon>Clostridia</taxon>
        <taxon>Eubacteriales</taxon>
        <taxon>Peptococcaceae</taxon>
        <taxon>Desulforamulus</taxon>
    </lineage>
</organism>
<dbReference type="NCBIfam" id="TIGR00694">
    <property type="entry name" value="thiM"/>
    <property type="match status" value="1"/>
</dbReference>
<comment type="pathway">
    <text evidence="3 11">Cofactor biosynthesis; thiamine diphosphate biosynthesis; 4-methyl-5-(2-phosphoethyl)-thiazole from 5-(2-hydroxyethyl)-4-methylthiazole: step 1/1.</text>
</comment>
<dbReference type="eggNOG" id="COG2145">
    <property type="taxonomic scope" value="Bacteria"/>
</dbReference>
<keyword evidence="10 11" id="KW-0784">Thiamine biosynthesis</keyword>
<protein>
    <recommendedName>
        <fullName evidence="11">Hydroxyethylthiazole kinase</fullName>
        <ecNumber evidence="11">2.7.1.50</ecNumber>
    </recommendedName>
    <alternativeName>
        <fullName evidence="11">4-methyl-5-beta-hydroxyethylthiazole kinase</fullName>
        <shortName evidence="11">TH kinase</shortName>
        <shortName evidence="11">Thz kinase</shortName>
    </alternativeName>
</protein>
<dbReference type="UniPathway" id="UPA00060">
    <property type="reaction ID" value="UER00139"/>
</dbReference>
<evidence type="ECO:0000256" key="4">
    <source>
        <dbReference type="ARBA" id="ARBA00022679"/>
    </source>
</evidence>
<evidence type="ECO:0000256" key="7">
    <source>
        <dbReference type="ARBA" id="ARBA00022777"/>
    </source>
</evidence>
<evidence type="ECO:0000256" key="3">
    <source>
        <dbReference type="ARBA" id="ARBA00004868"/>
    </source>
</evidence>
<dbReference type="InterPro" id="IPR029056">
    <property type="entry name" value="Ribokinase-like"/>
</dbReference>
<dbReference type="HOGENOM" id="CLU_019943_0_0_9"/>
<keyword evidence="6 11" id="KW-0547">Nucleotide-binding</keyword>
<evidence type="ECO:0000256" key="5">
    <source>
        <dbReference type="ARBA" id="ARBA00022723"/>
    </source>
</evidence>
<comment type="function">
    <text evidence="11">Catalyzes the phosphorylation of the hydroxyl group of 4-methyl-5-beta-hydroxyethylthiazole (THZ).</text>
</comment>
<proteinExistence type="inferred from homology"/>
<dbReference type="Gene3D" id="3.40.1190.20">
    <property type="match status" value="1"/>
</dbReference>
<evidence type="ECO:0000256" key="1">
    <source>
        <dbReference type="ARBA" id="ARBA00001771"/>
    </source>
</evidence>
<dbReference type="HAMAP" id="MF_00228">
    <property type="entry name" value="Thz_kinase"/>
    <property type="match status" value="1"/>
</dbReference>
<sequence>MRPEVEELWAIRQKVKAKKPLVCNLTNNVVTNFTANVLLAAGASPLMSEGSQEAQELVQIADVLVLNMGTLHPRQVDYFLTAGQSANREQKPVVFDPVGIGATTYRNRVAADITREIKLSLIRGNYGEIHFLAGIAGQTKGVDNLENRIHIPQLTDLAAKTGAIVAATGEVDYITDGQRTFSNDTGHAFLQLITGTGCALTSLAGAFLTAAEDQSLAVLAALAYYGAAAEKAASVSQGPGTFTSHFLDALYGLDLEEFKKIMNRA</sequence>
<dbReference type="Pfam" id="PF02110">
    <property type="entry name" value="HK"/>
    <property type="match status" value="1"/>
</dbReference>
<evidence type="ECO:0000313" key="12">
    <source>
        <dbReference type="EMBL" id="AEG60245.1"/>
    </source>
</evidence>
<evidence type="ECO:0000256" key="8">
    <source>
        <dbReference type="ARBA" id="ARBA00022840"/>
    </source>
</evidence>
<keyword evidence="9 11" id="KW-0460">Magnesium</keyword>
<reference evidence="13" key="1">
    <citation type="submission" date="2011-05" db="EMBL/GenBank/DDBJ databases">
        <title>Complete sequence of Desulfotomaculum ruminis DSM 2154.</title>
        <authorList>
            <person name="Lucas S."/>
            <person name="Copeland A."/>
            <person name="Lapidus A."/>
            <person name="Cheng J.-F."/>
            <person name="Goodwin L."/>
            <person name="Pitluck S."/>
            <person name="Lu M."/>
            <person name="Detter J.C."/>
            <person name="Han C."/>
            <person name="Tapia R."/>
            <person name="Land M."/>
            <person name="Hauser L."/>
            <person name="Kyrpides N."/>
            <person name="Ivanova N."/>
            <person name="Mikhailova N."/>
            <person name="Pagani I."/>
            <person name="Stams A.J.M."/>
            <person name="Plugge C.M."/>
            <person name="Muyzer G."/>
            <person name="Kuever J."/>
            <person name="Parshina S.N."/>
            <person name="Ivanova A.E."/>
            <person name="Nazina T.N."/>
            <person name="Brambilla E."/>
            <person name="Spring S."/>
            <person name="Klenk H.-P."/>
            <person name="Woyke T."/>
        </authorList>
    </citation>
    <scope>NUCLEOTIDE SEQUENCE [LARGE SCALE GENOMIC DNA]</scope>
    <source>
        <strain evidence="13">ATCC 23193 / DSM 2154 / NCIB 8452 / DL</strain>
    </source>
</reference>
<dbReference type="EMBL" id="CP002780">
    <property type="protein sequence ID" value="AEG60245.1"/>
    <property type="molecule type" value="Genomic_DNA"/>
</dbReference>
<dbReference type="AlphaFoldDB" id="F6DV92"/>
<feature type="binding site" evidence="11">
    <location>
        <position position="195"/>
    </location>
    <ligand>
        <name>substrate</name>
    </ligand>
</feature>
<dbReference type="GO" id="GO:0009228">
    <property type="term" value="P:thiamine biosynthetic process"/>
    <property type="evidence" value="ECO:0007669"/>
    <property type="project" value="UniProtKB-KW"/>
</dbReference>
<dbReference type="GO" id="GO:0000287">
    <property type="term" value="F:magnesium ion binding"/>
    <property type="evidence" value="ECO:0007669"/>
    <property type="project" value="UniProtKB-UniRule"/>
</dbReference>
<feature type="binding site" evidence="11">
    <location>
        <position position="47"/>
    </location>
    <ligand>
        <name>substrate</name>
    </ligand>
</feature>
<evidence type="ECO:0000256" key="10">
    <source>
        <dbReference type="ARBA" id="ARBA00022977"/>
    </source>
</evidence>
<dbReference type="KEGG" id="dru:Desru_1989"/>
<dbReference type="EC" id="2.7.1.50" evidence="11"/>
<reference evidence="12 13" key="2">
    <citation type="journal article" date="2012" name="Stand. Genomic Sci.">
        <title>Complete genome sequence of the sulfate-reducing firmicute Desulfotomaculum ruminis type strain (DL(T)).</title>
        <authorList>
            <person name="Spring S."/>
            <person name="Visser M."/>
            <person name="Lu M."/>
            <person name="Copeland A."/>
            <person name="Lapidus A."/>
            <person name="Lucas S."/>
            <person name="Cheng J.F."/>
            <person name="Han C."/>
            <person name="Tapia R."/>
            <person name="Goodwin L.A."/>
            <person name="Pitluck S."/>
            <person name="Ivanova N."/>
            <person name="Land M."/>
            <person name="Hauser L."/>
            <person name="Larimer F."/>
            <person name="Rohde M."/>
            <person name="Goker M."/>
            <person name="Detter J.C."/>
            <person name="Kyrpides N.C."/>
            <person name="Woyke T."/>
            <person name="Schaap P.J."/>
            <person name="Plugge C.M."/>
            <person name="Muyzer G."/>
            <person name="Kuever J."/>
            <person name="Pereira I.A."/>
            <person name="Parshina S.N."/>
            <person name="Bernier-Latmani R."/>
            <person name="Stams A.J."/>
            <person name="Klenk H.P."/>
        </authorList>
    </citation>
    <scope>NUCLEOTIDE SEQUENCE [LARGE SCALE GENOMIC DNA]</scope>
    <source>
        <strain evidence="13">ATCC 23193 / DSM 2154 / NCIB 8452 / DL</strain>
    </source>
</reference>
<feature type="binding site" evidence="11">
    <location>
        <position position="123"/>
    </location>
    <ligand>
        <name>ATP</name>
        <dbReference type="ChEBI" id="CHEBI:30616"/>
    </ligand>
</feature>
<dbReference type="Proteomes" id="UP000009234">
    <property type="component" value="Chromosome"/>
</dbReference>
<evidence type="ECO:0000313" key="13">
    <source>
        <dbReference type="Proteomes" id="UP000009234"/>
    </source>
</evidence>
<dbReference type="STRING" id="696281.Desru_1989"/>
<gene>
    <name evidence="11" type="primary">thiM</name>
    <name evidence="12" type="ordered locus">Desru_1989</name>
</gene>
<dbReference type="GO" id="GO:0005524">
    <property type="term" value="F:ATP binding"/>
    <property type="evidence" value="ECO:0007669"/>
    <property type="project" value="UniProtKB-UniRule"/>
</dbReference>
<keyword evidence="13" id="KW-1185">Reference proteome</keyword>
<keyword evidence="5 11" id="KW-0479">Metal-binding</keyword>
<dbReference type="PIRSF" id="PIRSF000513">
    <property type="entry name" value="Thz_kinase"/>
    <property type="match status" value="1"/>
</dbReference>
<keyword evidence="7 11" id="KW-0418">Kinase</keyword>
<comment type="cofactor">
    <cofactor evidence="2 11">
        <name>Mg(2+)</name>
        <dbReference type="ChEBI" id="CHEBI:18420"/>
    </cofactor>
</comment>
<comment type="similarity">
    <text evidence="11">Belongs to the Thz kinase family.</text>
</comment>
<dbReference type="GO" id="GO:0004417">
    <property type="term" value="F:hydroxyethylthiazole kinase activity"/>
    <property type="evidence" value="ECO:0007669"/>
    <property type="project" value="UniProtKB-UniRule"/>
</dbReference>